<feature type="domain" description="HD" evidence="7">
    <location>
        <begin position="18"/>
        <end position="132"/>
    </location>
</feature>
<dbReference type="EMBL" id="JBHRRZ010000015">
    <property type="protein sequence ID" value="MFC2948417.1"/>
    <property type="molecule type" value="Genomic_DNA"/>
</dbReference>
<dbReference type="PROSITE" id="PS51831">
    <property type="entry name" value="HD"/>
    <property type="match status" value="1"/>
</dbReference>
<organism evidence="8 9">
    <name type="scientific">Virgibacillus sediminis</name>
    <dbReference type="NCBI Taxonomy" id="202260"/>
    <lineage>
        <taxon>Bacteria</taxon>
        <taxon>Bacillati</taxon>
        <taxon>Bacillota</taxon>
        <taxon>Bacilli</taxon>
        <taxon>Bacillales</taxon>
        <taxon>Bacillaceae</taxon>
        <taxon>Virgibacillus</taxon>
    </lineage>
</organism>
<dbReference type="SUPFAM" id="SSF109604">
    <property type="entry name" value="HD-domain/PDEase-like"/>
    <property type="match status" value="1"/>
</dbReference>
<dbReference type="PANTHER" id="PTHR35795:SF1">
    <property type="entry name" value="BIS(5'-NUCLEOSYL)-TETRAPHOSPHATASE, SYMMETRICAL"/>
    <property type="match status" value="1"/>
</dbReference>
<reference evidence="9" key="1">
    <citation type="journal article" date="2019" name="Int. J. Syst. Evol. Microbiol.">
        <title>The Global Catalogue of Microorganisms (GCM) 10K type strain sequencing project: providing services to taxonomists for standard genome sequencing and annotation.</title>
        <authorList>
            <consortium name="The Broad Institute Genomics Platform"/>
            <consortium name="The Broad Institute Genome Sequencing Center for Infectious Disease"/>
            <person name="Wu L."/>
            <person name="Ma J."/>
        </authorList>
    </citation>
    <scope>NUCLEOTIDE SEQUENCE [LARGE SCALE GENOMIC DNA]</scope>
    <source>
        <strain evidence="9">KCTC 13193</strain>
    </source>
</reference>
<evidence type="ECO:0000256" key="6">
    <source>
        <dbReference type="ARBA" id="ARBA00049417"/>
    </source>
</evidence>
<keyword evidence="9" id="KW-1185">Reference proteome</keyword>
<gene>
    <name evidence="8" type="primary">yqeK</name>
    <name evidence="8" type="ORF">ACFODW_08695</name>
</gene>
<evidence type="ECO:0000313" key="9">
    <source>
        <dbReference type="Proteomes" id="UP001595387"/>
    </source>
</evidence>
<dbReference type="Proteomes" id="UP001595387">
    <property type="component" value="Unassembled WGS sequence"/>
</dbReference>
<dbReference type="PANTHER" id="PTHR35795">
    <property type="entry name" value="SLR1885 PROTEIN"/>
    <property type="match status" value="1"/>
</dbReference>
<evidence type="ECO:0000259" key="7">
    <source>
        <dbReference type="PROSITE" id="PS51831"/>
    </source>
</evidence>
<comment type="caution">
    <text evidence="8">The sequence shown here is derived from an EMBL/GenBank/DDBJ whole genome shotgun (WGS) entry which is preliminary data.</text>
</comment>
<dbReference type="CDD" id="cd00077">
    <property type="entry name" value="HDc"/>
    <property type="match status" value="1"/>
</dbReference>
<evidence type="ECO:0000256" key="4">
    <source>
        <dbReference type="ARBA" id="ARBA00022801"/>
    </source>
</evidence>
<evidence type="ECO:0000256" key="3">
    <source>
        <dbReference type="ARBA" id="ARBA00022741"/>
    </source>
</evidence>
<dbReference type="EC" id="3.6.1.41" evidence="1"/>
<dbReference type="InterPro" id="IPR005249">
    <property type="entry name" value="YqeK"/>
</dbReference>
<keyword evidence="4 8" id="KW-0378">Hydrolase</keyword>
<keyword evidence="5" id="KW-0408">Iron</keyword>
<dbReference type="InterPro" id="IPR006674">
    <property type="entry name" value="HD_domain"/>
</dbReference>
<dbReference type="Gene3D" id="1.10.3210.10">
    <property type="entry name" value="Hypothetical protein af1432"/>
    <property type="match status" value="1"/>
</dbReference>
<evidence type="ECO:0000256" key="2">
    <source>
        <dbReference type="ARBA" id="ARBA00022723"/>
    </source>
</evidence>
<protein>
    <recommendedName>
        <fullName evidence="1">bis(5'-nucleosyl)-tetraphosphatase (symmetrical)</fullName>
        <ecNumber evidence="1">3.6.1.41</ecNumber>
    </recommendedName>
</protein>
<dbReference type="RefSeq" id="WP_390305380.1">
    <property type="nucleotide sequence ID" value="NZ_JBHRRZ010000015.1"/>
</dbReference>
<dbReference type="InterPro" id="IPR051094">
    <property type="entry name" value="Diverse_Catalytic_Enzymes"/>
</dbReference>
<dbReference type="SMART" id="SM00471">
    <property type="entry name" value="HDc"/>
    <property type="match status" value="1"/>
</dbReference>
<dbReference type="NCBIfam" id="TIGR00488">
    <property type="entry name" value="bis(5'-nucleosyl)-tetraphosphatase (symmetrical) YqeK"/>
    <property type="match status" value="1"/>
</dbReference>
<dbReference type="GO" id="GO:0008803">
    <property type="term" value="F:bis(5'-nucleosyl)-tetraphosphatase (symmetrical) activity"/>
    <property type="evidence" value="ECO:0007669"/>
    <property type="project" value="UniProtKB-EC"/>
</dbReference>
<keyword evidence="2" id="KW-0479">Metal-binding</keyword>
<evidence type="ECO:0000256" key="5">
    <source>
        <dbReference type="ARBA" id="ARBA00023004"/>
    </source>
</evidence>
<evidence type="ECO:0000313" key="8">
    <source>
        <dbReference type="EMBL" id="MFC2948417.1"/>
    </source>
</evidence>
<accession>A0ABV7A5V8</accession>
<sequence>MKISEAREKVRPHLTKERYDHSLRVAEVAVELAEKFGESAEKAELAAVWHDHAKYRSKDELKRWIISSRLPKDLLDYHHELWHGPVGAILLEREYGLKDKDIQNAIHYHTTGRANMTKMEMIIFLADYIEPGRAFPGVKEVRETAKTDLTRSCWMAARNTIQFLTNKQTLVYPDTFHAYNDLTRKLTGGL</sequence>
<dbReference type="Pfam" id="PF01966">
    <property type="entry name" value="HD"/>
    <property type="match status" value="1"/>
</dbReference>
<keyword evidence="3" id="KW-0547">Nucleotide-binding</keyword>
<name>A0ABV7A5V8_9BACI</name>
<evidence type="ECO:0000256" key="1">
    <source>
        <dbReference type="ARBA" id="ARBA00012506"/>
    </source>
</evidence>
<proteinExistence type="predicted"/>
<comment type="catalytic activity">
    <reaction evidence="6">
        <text>P(1),P(4)-bis(5'-adenosyl) tetraphosphate + H2O = 2 ADP + 2 H(+)</text>
        <dbReference type="Rhea" id="RHEA:24252"/>
        <dbReference type="ChEBI" id="CHEBI:15377"/>
        <dbReference type="ChEBI" id="CHEBI:15378"/>
        <dbReference type="ChEBI" id="CHEBI:58141"/>
        <dbReference type="ChEBI" id="CHEBI:456216"/>
        <dbReference type="EC" id="3.6.1.41"/>
    </reaction>
</comment>
<dbReference type="InterPro" id="IPR003607">
    <property type="entry name" value="HD/PDEase_dom"/>
</dbReference>